<accession>V9DGI9</accession>
<organism evidence="2 3">
    <name type="scientific">Cladophialophora carrionii CBS 160.54</name>
    <dbReference type="NCBI Taxonomy" id="1279043"/>
    <lineage>
        <taxon>Eukaryota</taxon>
        <taxon>Fungi</taxon>
        <taxon>Dikarya</taxon>
        <taxon>Ascomycota</taxon>
        <taxon>Pezizomycotina</taxon>
        <taxon>Eurotiomycetes</taxon>
        <taxon>Chaetothyriomycetidae</taxon>
        <taxon>Chaetothyriales</taxon>
        <taxon>Herpotrichiellaceae</taxon>
        <taxon>Cladophialophora</taxon>
    </lineage>
</organism>
<dbReference type="HOGENOM" id="CLU_1731264_0_0_1"/>
<feature type="region of interest" description="Disordered" evidence="1">
    <location>
        <begin position="74"/>
        <end position="151"/>
    </location>
</feature>
<feature type="compositionally biased region" description="Acidic residues" evidence="1">
    <location>
        <begin position="104"/>
        <end position="118"/>
    </location>
</feature>
<feature type="compositionally biased region" description="Basic residues" evidence="1">
    <location>
        <begin position="141"/>
        <end position="151"/>
    </location>
</feature>
<proteinExistence type="predicted"/>
<evidence type="ECO:0000313" key="3">
    <source>
        <dbReference type="Proteomes" id="UP000030678"/>
    </source>
</evidence>
<protein>
    <submittedName>
        <fullName evidence="2">Uncharacterized protein</fullName>
    </submittedName>
</protein>
<name>V9DGI9_9EURO</name>
<gene>
    <name evidence="2" type="ORF">G647_02201</name>
</gene>
<evidence type="ECO:0000313" key="2">
    <source>
        <dbReference type="EMBL" id="ETI25428.1"/>
    </source>
</evidence>
<dbReference type="GeneID" id="19980694"/>
<sequence length="151" mass="16351">MGMIERQQHGPPARQLYVASAAAYTPAASAYSPYLDNGMIERSLAALQQTTTEIMGDTAPEATPPLSSYAHAEGDMVLNDPEVTADDAEPQSPNLSDIIGSETPSEDDGDDDDEDEDFDPNRRGTSLVVPKHREVKGFGMRTRRSIGKAKR</sequence>
<reference evidence="2 3" key="1">
    <citation type="submission" date="2013-03" db="EMBL/GenBank/DDBJ databases">
        <title>The Genome Sequence of Cladophialophora carrionii CBS 160.54.</title>
        <authorList>
            <consortium name="The Broad Institute Genomics Platform"/>
            <person name="Cuomo C."/>
            <person name="de Hoog S."/>
            <person name="Gorbushina A."/>
            <person name="Walker B."/>
            <person name="Young S.K."/>
            <person name="Zeng Q."/>
            <person name="Gargeya S."/>
            <person name="Fitzgerald M."/>
            <person name="Haas B."/>
            <person name="Abouelleil A."/>
            <person name="Allen A.W."/>
            <person name="Alvarado L."/>
            <person name="Arachchi H.M."/>
            <person name="Berlin A.M."/>
            <person name="Chapman S.B."/>
            <person name="Gainer-Dewar J."/>
            <person name="Goldberg J."/>
            <person name="Griggs A."/>
            <person name="Gujja S."/>
            <person name="Hansen M."/>
            <person name="Howarth C."/>
            <person name="Imamovic A."/>
            <person name="Ireland A."/>
            <person name="Larimer J."/>
            <person name="McCowan C."/>
            <person name="Murphy C."/>
            <person name="Pearson M."/>
            <person name="Poon T.W."/>
            <person name="Priest M."/>
            <person name="Roberts A."/>
            <person name="Saif S."/>
            <person name="Shea T."/>
            <person name="Sisk P."/>
            <person name="Sykes S."/>
            <person name="Wortman J."/>
            <person name="Nusbaum C."/>
            <person name="Birren B."/>
        </authorList>
    </citation>
    <scope>NUCLEOTIDE SEQUENCE [LARGE SCALE GENOMIC DNA]</scope>
    <source>
        <strain evidence="2 3">CBS 160.54</strain>
    </source>
</reference>
<evidence type="ECO:0000256" key="1">
    <source>
        <dbReference type="SAM" id="MobiDB-lite"/>
    </source>
</evidence>
<dbReference type="Proteomes" id="UP000030678">
    <property type="component" value="Unassembled WGS sequence"/>
</dbReference>
<dbReference type="VEuPathDB" id="FungiDB:G647_02201"/>
<dbReference type="RefSeq" id="XP_008724773.1">
    <property type="nucleotide sequence ID" value="XM_008726551.1"/>
</dbReference>
<dbReference type="AlphaFoldDB" id="V9DGI9"/>
<dbReference type="EMBL" id="KB822703">
    <property type="protein sequence ID" value="ETI25428.1"/>
    <property type="molecule type" value="Genomic_DNA"/>
</dbReference>